<dbReference type="InterPro" id="IPR050807">
    <property type="entry name" value="TransReg_Diox_bact_type"/>
</dbReference>
<feature type="coiled-coil region" evidence="2">
    <location>
        <begin position="72"/>
        <end position="99"/>
    </location>
</feature>
<evidence type="ECO:0000313" key="4">
    <source>
        <dbReference type="EMBL" id="QXE92445.1"/>
    </source>
</evidence>
<sequence length="112" mass="12950">MPTTKELLGMRIREVRRGCNLSQEQLAERVDVDPRYVSRIELGKSSPSLETMEAIANALRVEIRDLFEFGHLKEDARGIEQLEILLQELDEETRRMVIRITRAVTRAVKESV</sequence>
<dbReference type="EMBL" id="CP077683">
    <property type="protein sequence ID" value="QXE92445.1"/>
    <property type="molecule type" value="Genomic_DNA"/>
</dbReference>
<proteinExistence type="predicted"/>
<dbReference type="SMART" id="SM00530">
    <property type="entry name" value="HTH_XRE"/>
    <property type="match status" value="1"/>
</dbReference>
<dbReference type="PROSITE" id="PS50943">
    <property type="entry name" value="HTH_CROC1"/>
    <property type="match status" value="1"/>
</dbReference>
<dbReference type="InterPro" id="IPR001387">
    <property type="entry name" value="Cro/C1-type_HTH"/>
</dbReference>
<dbReference type="Pfam" id="PF01381">
    <property type="entry name" value="HTH_3"/>
    <property type="match status" value="1"/>
</dbReference>
<dbReference type="CDD" id="cd00093">
    <property type="entry name" value="HTH_XRE"/>
    <property type="match status" value="1"/>
</dbReference>
<dbReference type="PANTHER" id="PTHR46797:SF1">
    <property type="entry name" value="METHYLPHOSPHONATE SYNTHASE"/>
    <property type="match status" value="1"/>
</dbReference>
<protein>
    <submittedName>
        <fullName evidence="4">Helix-turn-helix domain-containing protein</fullName>
    </submittedName>
</protein>
<name>A0ABX8LSI1_9BACT</name>
<reference evidence="4 5" key="1">
    <citation type="submission" date="2021-06" db="EMBL/GenBank/DDBJ databases">
        <title>Gemonas diversity in paddy soil.</title>
        <authorList>
            <person name="Liu G."/>
        </authorList>
    </citation>
    <scope>NUCLEOTIDE SEQUENCE [LARGE SCALE GENOMIC DNA]</scope>
    <source>
        <strain evidence="4 5">RG2</strain>
    </source>
</reference>
<dbReference type="RefSeq" id="WP_217288997.1">
    <property type="nucleotide sequence ID" value="NZ_CP077683.1"/>
</dbReference>
<evidence type="ECO:0000259" key="3">
    <source>
        <dbReference type="PROSITE" id="PS50943"/>
    </source>
</evidence>
<dbReference type="PANTHER" id="PTHR46797">
    <property type="entry name" value="HTH-TYPE TRANSCRIPTIONAL REGULATOR"/>
    <property type="match status" value="1"/>
</dbReference>
<keyword evidence="1" id="KW-0238">DNA-binding</keyword>
<evidence type="ECO:0000256" key="2">
    <source>
        <dbReference type="SAM" id="Coils"/>
    </source>
</evidence>
<evidence type="ECO:0000313" key="5">
    <source>
        <dbReference type="Proteomes" id="UP000683559"/>
    </source>
</evidence>
<keyword evidence="2" id="KW-0175">Coiled coil</keyword>
<gene>
    <name evidence="4" type="ORF">KP001_07955</name>
</gene>
<organism evidence="4 5">
    <name type="scientific">Geomonas subterranea</name>
    <dbReference type="NCBI Taxonomy" id="2847989"/>
    <lineage>
        <taxon>Bacteria</taxon>
        <taxon>Pseudomonadati</taxon>
        <taxon>Thermodesulfobacteriota</taxon>
        <taxon>Desulfuromonadia</taxon>
        <taxon>Geobacterales</taxon>
        <taxon>Geobacteraceae</taxon>
        <taxon>Geomonas</taxon>
    </lineage>
</organism>
<dbReference type="Proteomes" id="UP000683559">
    <property type="component" value="Chromosome"/>
</dbReference>
<accession>A0ABX8LSI1</accession>
<keyword evidence="5" id="KW-1185">Reference proteome</keyword>
<evidence type="ECO:0000256" key="1">
    <source>
        <dbReference type="ARBA" id="ARBA00023125"/>
    </source>
</evidence>
<feature type="domain" description="HTH cro/C1-type" evidence="3">
    <location>
        <begin position="12"/>
        <end position="66"/>
    </location>
</feature>